<sequence length="146" mass="15848">MEIWELVARERIRDTLAAYTHAGDRGRAEELAATFTEGGVLEIRGGEVCSGREAIVALLAAAAGRGSAPGPDGRPGVIRHMVTNLRFEEVTPRLARTSAYFLVMNARGPDHWGRYRDVLVPCGDRWLFSRRLVSVDGHGAGSTMTG</sequence>
<evidence type="ECO:0000313" key="2">
    <source>
        <dbReference type="EMBL" id="MBG6089481.1"/>
    </source>
</evidence>
<keyword evidence="3" id="KW-1185">Reference proteome</keyword>
<comment type="caution">
    <text evidence="2">The sequence shown here is derived from an EMBL/GenBank/DDBJ whole genome shotgun (WGS) entry which is preliminary data.</text>
</comment>
<dbReference type="RefSeq" id="WP_197012083.1">
    <property type="nucleotide sequence ID" value="NZ_BAABES010000004.1"/>
</dbReference>
<dbReference type="AlphaFoldDB" id="A0A931GNG2"/>
<dbReference type="Pfam" id="PF13577">
    <property type="entry name" value="SnoaL_4"/>
    <property type="match status" value="1"/>
</dbReference>
<dbReference type="InterPro" id="IPR037401">
    <property type="entry name" value="SnoaL-like"/>
</dbReference>
<gene>
    <name evidence="2" type="ORF">IW256_003594</name>
</gene>
<evidence type="ECO:0000313" key="3">
    <source>
        <dbReference type="Proteomes" id="UP000614047"/>
    </source>
</evidence>
<dbReference type="EMBL" id="JADOUA010000001">
    <property type="protein sequence ID" value="MBG6089481.1"/>
    <property type="molecule type" value="Genomic_DNA"/>
</dbReference>
<dbReference type="InterPro" id="IPR032710">
    <property type="entry name" value="NTF2-like_dom_sf"/>
</dbReference>
<accession>A0A931GNG2</accession>
<evidence type="ECO:0000259" key="1">
    <source>
        <dbReference type="Pfam" id="PF13577"/>
    </source>
</evidence>
<dbReference type="Gene3D" id="3.10.450.50">
    <property type="match status" value="1"/>
</dbReference>
<dbReference type="Proteomes" id="UP000614047">
    <property type="component" value="Unassembled WGS sequence"/>
</dbReference>
<proteinExistence type="predicted"/>
<reference evidence="2" key="1">
    <citation type="submission" date="2020-11" db="EMBL/GenBank/DDBJ databases">
        <title>Sequencing the genomes of 1000 actinobacteria strains.</title>
        <authorList>
            <person name="Klenk H.-P."/>
        </authorList>
    </citation>
    <scope>NUCLEOTIDE SEQUENCE</scope>
    <source>
        <strain evidence="2">DSM 43175</strain>
    </source>
</reference>
<organism evidence="2 3">
    <name type="scientific">Actinomadura viridis</name>
    <dbReference type="NCBI Taxonomy" id="58110"/>
    <lineage>
        <taxon>Bacteria</taxon>
        <taxon>Bacillati</taxon>
        <taxon>Actinomycetota</taxon>
        <taxon>Actinomycetes</taxon>
        <taxon>Streptosporangiales</taxon>
        <taxon>Thermomonosporaceae</taxon>
        <taxon>Actinomadura</taxon>
    </lineage>
</organism>
<name>A0A931GNG2_9ACTN</name>
<dbReference type="SUPFAM" id="SSF54427">
    <property type="entry name" value="NTF2-like"/>
    <property type="match status" value="1"/>
</dbReference>
<feature type="domain" description="SnoaL-like" evidence="1">
    <location>
        <begin position="5"/>
        <end position="131"/>
    </location>
</feature>
<protein>
    <recommendedName>
        <fullName evidence="1">SnoaL-like domain-containing protein</fullName>
    </recommendedName>
</protein>